<feature type="domain" description="Methyl-accepting transducer" evidence="5">
    <location>
        <begin position="431"/>
        <end position="688"/>
    </location>
</feature>
<reference evidence="8" key="1">
    <citation type="submission" date="2015-07" db="EMBL/GenBank/DDBJ databases">
        <title>Near-Complete Genome Sequence of the Cellulolytic Bacterium Bacteroides (Pseudobacteroides) cellulosolvens ATCC 35603.</title>
        <authorList>
            <person name="Dassa B."/>
            <person name="Utturkar S.M."/>
            <person name="Klingeman D.M."/>
            <person name="Hurt R.A."/>
            <person name="Keller M."/>
            <person name="Xu J."/>
            <person name="Reddy Y.H.K."/>
            <person name="Borovok I."/>
            <person name="Grinberg I.R."/>
            <person name="Lamed R."/>
            <person name="Zhivin O."/>
            <person name="Bayer E.A."/>
            <person name="Brown S.D."/>
        </authorList>
    </citation>
    <scope>NUCLEOTIDE SEQUENCE [LARGE SCALE GENOMIC DNA]</scope>
    <source>
        <strain evidence="8">DSM 2933</strain>
    </source>
</reference>
<dbReference type="AlphaFoldDB" id="A0A0L6JSN3"/>
<evidence type="ECO:0000256" key="1">
    <source>
        <dbReference type="ARBA" id="ARBA00023224"/>
    </source>
</evidence>
<dbReference type="CDD" id="cd06225">
    <property type="entry name" value="HAMP"/>
    <property type="match status" value="1"/>
</dbReference>
<dbReference type="Gene3D" id="6.10.340.10">
    <property type="match status" value="1"/>
</dbReference>
<evidence type="ECO:0000256" key="4">
    <source>
        <dbReference type="SAM" id="Phobius"/>
    </source>
</evidence>
<proteinExistence type="inferred from homology"/>
<dbReference type="GO" id="GO:0007165">
    <property type="term" value="P:signal transduction"/>
    <property type="evidence" value="ECO:0007669"/>
    <property type="project" value="UniProtKB-KW"/>
</dbReference>
<dbReference type="SUPFAM" id="SSF58104">
    <property type="entry name" value="Methyl-accepting chemotaxis protein (MCP) signaling domain"/>
    <property type="match status" value="1"/>
</dbReference>
<feature type="domain" description="HAMP" evidence="6">
    <location>
        <begin position="360"/>
        <end position="412"/>
    </location>
</feature>
<dbReference type="InterPro" id="IPR003660">
    <property type="entry name" value="HAMP_dom"/>
</dbReference>
<dbReference type="GO" id="GO:0016020">
    <property type="term" value="C:membrane"/>
    <property type="evidence" value="ECO:0007669"/>
    <property type="project" value="InterPro"/>
</dbReference>
<dbReference type="PROSITE" id="PS50885">
    <property type="entry name" value="HAMP"/>
    <property type="match status" value="1"/>
</dbReference>
<organism evidence="7 8">
    <name type="scientific">Pseudobacteroides cellulosolvens ATCC 35603 = DSM 2933</name>
    <dbReference type="NCBI Taxonomy" id="398512"/>
    <lineage>
        <taxon>Bacteria</taxon>
        <taxon>Bacillati</taxon>
        <taxon>Bacillota</taxon>
        <taxon>Clostridia</taxon>
        <taxon>Eubacteriales</taxon>
        <taxon>Oscillospiraceae</taxon>
        <taxon>Pseudobacteroides</taxon>
    </lineage>
</organism>
<evidence type="ECO:0000259" key="6">
    <source>
        <dbReference type="PROSITE" id="PS50885"/>
    </source>
</evidence>
<sequence length="717" mass="80085">MSIIRKFVSNYKKPLLELLVICKKLPDKIAQLSRYVRIQKRLLVFFILLTSVPLISIGILSYSKSSSAVESKTQSYSSEIMSQFSQNVKNMLFFIESSGREFMRSEDFIELLNKYDGGELPENELTYQIDPLIVQKFSPSVMDGCEGAIYISKGRYLAGASAYHVSMDFENNAKEFESIASQAKGKYVWMMKKGSKTSQNYIVSVVELYNELTNTTLGTLVVFFNEAFIGNIYKSINIDGSKDIFLVDTSGTVISSKNTESIKINTKYTNENLIKHLNNTLNEKNASKNNAVKKGHLYLKDDGKEFLNTFAQVPDSNWFVVATIPTAFIQSESVAIRTTIFYVSLILFILAIIISIFIAISISSPLRKLESLMQKATEGNLNISITDNYKDEISNLSNNFNNMITNIRMLVTKVNTSSNQVLSSAEKLSNMSYTYYTSSEQIAVSMDEIAKGATDQAANNYKSLEYVTELSDDIKKVGNDMKTVTEIIYSTKHLSQNALETVKALTNISAQTSKVSEDIVQQIKSFYTDMKEIEKIVKFIGNISEQTNLLSLNAAIEAARAGDAGKGFAVVAEEVRKLADKTKESLTSINNSIQNIQLKAETTFSSANKTQEIVVEQLNAVNETDNSFKEIFRSMENISDFTREFEVSVNKILQSSVKTLETINNISTVSQETAATIEEITATTQQQIEGISEVSSQSKLLNDMAQELNKSISHFKV</sequence>
<evidence type="ECO:0000256" key="3">
    <source>
        <dbReference type="PROSITE-ProRule" id="PRU00284"/>
    </source>
</evidence>
<dbReference type="Gene3D" id="1.10.287.950">
    <property type="entry name" value="Methyl-accepting chemotaxis protein"/>
    <property type="match status" value="1"/>
</dbReference>
<dbReference type="Pfam" id="PF00672">
    <property type="entry name" value="HAMP"/>
    <property type="match status" value="1"/>
</dbReference>
<dbReference type="Gene3D" id="3.30.450.20">
    <property type="entry name" value="PAS domain"/>
    <property type="match status" value="2"/>
</dbReference>
<name>A0A0L6JSN3_9FIRM</name>
<keyword evidence="4" id="KW-0472">Membrane</keyword>
<evidence type="ECO:0000313" key="8">
    <source>
        <dbReference type="Proteomes" id="UP000036923"/>
    </source>
</evidence>
<dbReference type="RefSeq" id="WP_036938792.1">
    <property type="nucleotide sequence ID" value="NZ_JQKC01000007.1"/>
</dbReference>
<keyword evidence="4" id="KW-1133">Transmembrane helix</keyword>
<dbReference type="STRING" id="398512.Bccel_3711"/>
<dbReference type="eggNOG" id="COG0840">
    <property type="taxonomic scope" value="Bacteria"/>
</dbReference>
<dbReference type="SMART" id="SM00283">
    <property type="entry name" value="MA"/>
    <property type="match status" value="1"/>
</dbReference>
<feature type="transmembrane region" description="Helical" evidence="4">
    <location>
        <begin position="42"/>
        <end position="62"/>
    </location>
</feature>
<comment type="caution">
    <text evidence="7">The sequence shown here is derived from an EMBL/GenBank/DDBJ whole genome shotgun (WGS) entry which is preliminary data.</text>
</comment>
<dbReference type="OrthoDB" id="9760371at2"/>
<feature type="transmembrane region" description="Helical" evidence="4">
    <location>
        <begin position="340"/>
        <end position="363"/>
    </location>
</feature>
<dbReference type="Proteomes" id="UP000036923">
    <property type="component" value="Unassembled WGS sequence"/>
</dbReference>
<accession>A0A0L6JSN3</accession>
<evidence type="ECO:0000256" key="2">
    <source>
        <dbReference type="ARBA" id="ARBA00029447"/>
    </source>
</evidence>
<evidence type="ECO:0000259" key="5">
    <source>
        <dbReference type="PROSITE" id="PS50111"/>
    </source>
</evidence>
<dbReference type="EMBL" id="LGTC01000001">
    <property type="protein sequence ID" value="KNY28437.1"/>
    <property type="molecule type" value="Genomic_DNA"/>
</dbReference>
<dbReference type="PANTHER" id="PTHR32089:SF112">
    <property type="entry name" value="LYSOZYME-LIKE PROTEIN-RELATED"/>
    <property type="match status" value="1"/>
</dbReference>
<dbReference type="PROSITE" id="PS50111">
    <property type="entry name" value="CHEMOTAXIS_TRANSDUC_2"/>
    <property type="match status" value="1"/>
</dbReference>
<gene>
    <name evidence="7" type="ORF">Bccel_3711</name>
</gene>
<dbReference type="CDD" id="cd12912">
    <property type="entry name" value="PDC2_MCP_like"/>
    <property type="match status" value="1"/>
</dbReference>
<dbReference type="CDD" id="cd11386">
    <property type="entry name" value="MCP_signal"/>
    <property type="match status" value="1"/>
</dbReference>
<dbReference type="InterPro" id="IPR004089">
    <property type="entry name" value="MCPsignal_dom"/>
</dbReference>
<dbReference type="SMART" id="SM00304">
    <property type="entry name" value="HAMP"/>
    <property type="match status" value="1"/>
</dbReference>
<evidence type="ECO:0000313" key="7">
    <source>
        <dbReference type="EMBL" id="KNY28437.1"/>
    </source>
</evidence>
<dbReference type="Pfam" id="PF00015">
    <property type="entry name" value="MCPsignal"/>
    <property type="match status" value="1"/>
</dbReference>
<keyword evidence="4" id="KW-0812">Transmembrane</keyword>
<keyword evidence="1 3" id="KW-0807">Transducer</keyword>
<comment type="similarity">
    <text evidence="2">Belongs to the methyl-accepting chemotaxis (MCP) protein family.</text>
</comment>
<protein>
    <submittedName>
        <fullName evidence="7">Methyl-accepting chemotaxis sensory transducer</fullName>
    </submittedName>
</protein>
<dbReference type="PANTHER" id="PTHR32089">
    <property type="entry name" value="METHYL-ACCEPTING CHEMOTAXIS PROTEIN MCPB"/>
    <property type="match status" value="1"/>
</dbReference>
<keyword evidence="8" id="KW-1185">Reference proteome</keyword>